<dbReference type="SUPFAM" id="SSF89733">
    <property type="entry name" value="L-sulfolactate dehydrogenase-like"/>
    <property type="match status" value="1"/>
</dbReference>
<dbReference type="Pfam" id="PF02615">
    <property type="entry name" value="Ldh_2"/>
    <property type="match status" value="1"/>
</dbReference>
<dbReference type="PANTHER" id="PTHR11091">
    <property type="entry name" value="OXIDOREDUCTASE-RELATED"/>
    <property type="match status" value="1"/>
</dbReference>
<organism evidence="3 4">
    <name type="scientific">Dactylosporangium salmoneum</name>
    <dbReference type="NCBI Taxonomy" id="53361"/>
    <lineage>
        <taxon>Bacteria</taxon>
        <taxon>Bacillati</taxon>
        <taxon>Actinomycetota</taxon>
        <taxon>Actinomycetes</taxon>
        <taxon>Micromonosporales</taxon>
        <taxon>Micromonosporaceae</taxon>
        <taxon>Dactylosporangium</taxon>
    </lineage>
</organism>
<keyword evidence="4" id="KW-1185">Reference proteome</keyword>
<dbReference type="Gene3D" id="1.10.1530.10">
    <property type="match status" value="1"/>
</dbReference>
<evidence type="ECO:0000313" key="4">
    <source>
        <dbReference type="Proteomes" id="UP001501444"/>
    </source>
</evidence>
<comment type="similarity">
    <text evidence="1">Belongs to the LDH2/MDH2 oxidoreductase family.</text>
</comment>
<proteinExistence type="inferred from homology"/>
<dbReference type="Proteomes" id="UP001501444">
    <property type="component" value="Unassembled WGS sequence"/>
</dbReference>
<comment type="caution">
    <text evidence="3">The sequence shown here is derived from an EMBL/GenBank/DDBJ whole genome shotgun (WGS) entry which is preliminary data.</text>
</comment>
<name>A0ABN3HV39_9ACTN</name>
<evidence type="ECO:0000256" key="2">
    <source>
        <dbReference type="ARBA" id="ARBA00023002"/>
    </source>
</evidence>
<gene>
    <name evidence="3" type="ORF">GCM10010170_099920</name>
</gene>
<dbReference type="InterPro" id="IPR043144">
    <property type="entry name" value="Mal/L-sulf/L-lact_DH-like_ah"/>
</dbReference>
<protein>
    <recommendedName>
        <fullName evidence="5">Malate/L-lactate dehydrogenase</fullName>
    </recommendedName>
</protein>
<dbReference type="Gene3D" id="3.30.1370.60">
    <property type="entry name" value="Hypothetical oxidoreductase yiak, domain 2"/>
    <property type="match status" value="1"/>
</dbReference>
<dbReference type="InterPro" id="IPR036111">
    <property type="entry name" value="Mal/L-sulfo/L-lacto_DH-like_sf"/>
</dbReference>
<dbReference type="RefSeq" id="WP_344619797.1">
    <property type="nucleotide sequence ID" value="NZ_BAAARV010000113.1"/>
</dbReference>
<dbReference type="PANTHER" id="PTHR11091:SF0">
    <property type="entry name" value="MALATE DEHYDROGENASE"/>
    <property type="match status" value="1"/>
</dbReference>
<evidence type="ECO:0008006" key="5">
    <source>
        <dbReference type="Google" id="ProtNLM"/>
    </source>
</evidence>
<reference evidence="3 4" key="1">
    <citation type="journal article" date="2019" name="Int. J. Syst. Evol. Microbiol.">
        <title>The Global Catalogue of Microorganisms (GCM) 10K type strain sequencing project: providing services to taxonomists for standard genome sequencing and annotation.</title>
        <authorList>
            <consortium name="The Broad Institute Genomics Platform"/>
            <consortium name="The Broad Institute Genome Sequencing Center for Infectious Disease"/>
            <person name="Wu L."/>
            <person name="Ma J."/>
        </authorList>
    </citation>
    <scope>NUCLEOTIDE SEQUENCE [LARGE SCALE GENOMIC DNA]</scope>
    <source>
        <strain evidence="3 4">JCM 3272</strain>
    </source>
</reference>
<dbReference type="InterPro" id="IPR043143">
    <property type="entry name" value="Mal/L-sulf/L-lact_DH-like_NADP"/>
</dbReference>
<keyword evidence="2" id="KW-0560">Oxidoreductase</keyword>
<dbReference type="EMBL" id="BAAARV010000113">
    <property type="protein sequence ID" value="GAA2388612.1"/>
    <property type="molecule type" value="Genomic_DNA"/>
</dbReference>
<sequence length="180" mass="19543">MTSWHTSQVALRKRLGQPLGEGLAFDEHGQPTTDPAAALSGAYTVWGGHKGSGLAIVIQLLGMMAGADADPVGMSGCGFFIAAIDPGIFTPADDFRRRVAAYAESIRTSRPVDPAKPVRVPFDRETETRAARRRENRIEVPDVVYTTLRQAADSPLAHSTTALPAWWRPPRQAKPARQRS</sequence>
<evidence type="ECO:0000256" key="1">
    <source>
        <dbReference type="ARBA" id="ARBA00006056"/>
    </source>
</evidence>
<accession>A0ABN3HV39</accession>
<evidence type="ECO:0000313" key="3">
    <source>
        <dbReference type="EMBL" id="GAA2388612.1"/>
    </source>
</evidence>
<dbReference type="InterPro" id="IPR003767">
    <property type="entry name" value="Malate/L-lactate_DH-like"/>
</dbReference>